<dbReference type="CDD" id="cd07385">
    <property type="entry name" value="MPP_YkuE_C"/>
    <property type="match status" value="1"/>
</dbReference>
<dbReference type="Pfam" id="PF00149">
    <property type="entry name" value="Metallophos"/>
    <property type="match status" value="1"/>
</dbReference>
<dbReference type="InterPro" id="IPR051158">
    <property type="entry name" value="Metallophosphoesterase_sf"/>
</dbReference>
<keyword evidence="1" id="KW-0472">Membrane</keyword>
<dbReference type="GO" id="GO:0016020">
    <property type="term" value="C:membrane"/>
    <property type="evidence" value="ECO:0007669"/>
    <property type="project" value="GOC"/>
</dbReference>
<dbReference type="InterPro" id="IPR029052">
    <property type="entry name" value="Metallo-depent_PP-like"/>
</dbReference>
<dbReference type="EMBL" id="QSSX01000103">
    <property type="protein sequence ID" value="RGM15547.1"/>
    <property type="molecule type" value="Genomic_DNA"/>
</dbReference>
<organism evidence="3 4">
    <name type="scientific">Mediterraneibacter gnavus</name>
    <name type="common">Ruminococcus gnavus</name>
    <dbReference type="NCBI Taxonomy" id="33038"/>
    <lineage>
        <taxon>Bacteria</taxon>
        <taxon>Bacillati</taxon>
        <taxon>Bacillota</taxon>
        <taxon>Clostridia</taxon>
        <taxon>Lachnospirales</taxon>
        <taxon>Lachnospiraceae</taxon>
        <taxon>Mediterraneibacter</taxon>
    </lineage>
</organism>
<accession>A0A3E4USG6</accession>
<keyword evidence="1" id="KW-0812">Transmembrane</keyword>
<dbReference type="PANTHER" id="PTHR31302:SF25">
    <property type="entry name" value="PHOSPHOESTERASE"/>
    <property type="match status" value="1"/>
</dbReference>
<protein>
    <submittedName>
        <fullName evidence="3">Metallophosphoesterase</fullName>
    </submittedName>
</protein>
<feature type="domain" description="Calcineurin-like phosphoesterase" evidence="2">
    <location>
        <begin position="55"/>
        <end position="220"/>
    </location>
</feature>
<dbReference type="PROSITE" id="PS51257">
    <property type="entry name" value="PROKAR_LIPOPROTEIN"/>
    <property type="match status" value="1"/>
</dbReference>
<evidence type="ECO:0000256" key="1">
    <source>
        <dbReference type="SAM" id="Phobius"/>
    </source>
</evidence>
<evidence type="ECO:0000259" key="2">
    <source>
        <dbReference type="Pfam" id="PF00149"/>
    </source>
</evidence>
<evidence type="ECO:0000313" key="4">
    <source>
        <dbReference type="Proteomes" id="UP000260808"/>
    </source>
</evidence>
<comment type="caution">
    <text evidence="3">The sequence shown here is derived from an EMBL/GenBank/DDBJ whole genome shotgun (WGS) entry which is preliminary data.</text>
</comment>
<dbReference type="Gene3D" id="3.60.21.10">
    <property type="match status" value="1"/>
</dbReference>
<dbReference type="GO" id="GO:0009245">
    <property type="term" value="P:lipid A biosynthetic process"/>
    <property type="evidence" value="ECO:0007669"/>
    <property type="project" value="TreeGrafter"/>
</dbReference>
<dbReference type="Proteomes" id="UP000260808">
    <property type="component" value="Unassembled WGS sequence"/>
</dbReference>
<dbReference type="InterPro" id="IPR004843">
    <property type="entry name" value="Calcineurin-like_PHP"/>
</dbReference>
<dbReference type="GO" id="GO:0008758">
    <property type="term" value="F:UDP-2,3-diacylglucosamine hydrolase activity"/>
    <property type="evidence" value="ECO:0007669"/>
    <property type="project" value="TreeGrafter"/>
</dbReference>
<name>A0A3E4USG6_MEDGN</name>
<feature type="transmembrane region" description="Helical" evidence="1">
    <location>
        <begin position="12"/>
        <end position="33"/>
    </location>
</feature>
<gene>
    <name evidence="3" type="ORF">DXC31_17980</name>
</gene>
<sequence length="286" mass="32614">MGRIDLYDKIFEIFFGTVFTLLILIGSCVFYAFKIEPYRIASNQLYLNEKTSDFIKVVQFSDTHIKADFNYKNLDKVVNYINKQNPDVVVFTGDLYDNYAKYHDDEHIIKELQKINATYDKIAIWGNRDCGGGAARQYENIMQQSGFTVLKNENWYVTTDSDKKILFTGLDDSMLGNVYMPDSTKIYDSNYNILLIHEPDTADSFQEYPYDLVLSGHSHGGQVNIPFIPAINQKAISSTNLAKNYVSGMYELNSKTKIYVNTGIGTTHVSGRLGVVPEISIFHIYL</sequence>
<reference evidence="3 4" key="1">
    <citation type="submission" date="2018-08" db="EMBL/GenBank/DDBJ databases">
        <title>A genome reference for cultivated species of the human gut microbiota.</title>
        <authorList>
            <person name="Zou Y."/>
            <person name="Xue W."/>
            <person name="Luo G."/>
        </authorList>
    </citation>
    <scope>NUCLEOTIDE SEQUENCE [LARGE SCALE GENOMIC DNA]</scope>
    <source>
        <strain evidence="3 4">TF01-20-2</strain>
    </source>
</reference>
<evidence type="ECO:0000313" key="3">
    <source>
        <dbReference type="EMBL" id="RGM15547.1"/>
    </source>
</evidence>
<dbReference type="AlphaFoldDB" id="A0A3E4USG6"/>
<keyword evidence="1" id="KW-1133">Transmembrane helix</keyword>
<proteinExistence type="predicted"/>
<dbReference type="PANTHER" id="PTHR31302">
    <property type="entry name" value="TRANSMEMBRANE PROTEIN WITH METALLOPHOSPHOESTERASE DOMAIN-RELATED"/>
    <property type="match status" value="1"/>
</dbReference>
<dbReference type="SUPFAM" id="SSF56300">
    <property type="entry name" value="Metallo-dependent phosphatases"/>
    <property type="match status" value="1"/>
</dbReference>